<dbReference type="CDD" id="cd09272">
    <property type="entry name" value="RNase_HI_RT_Ty1"/>
    <property type="match status" value="1"/>
</dbReference>
<evidence type="ECO:0000256" key="2">
    <source>
        <dbReference type="SAM" id="MobiDB-lite"/>
    </source>
</evidence>
<organism evidence="4 5">
    <name type="scientific">Austropuccinia psidii MF-1</name>
    <dbReference type="NCBI Taxonomy" id="1389203"/>
    <lineage>
        <taxon>Eukaryota</taxon>
        <taxon>Fungi</taxon>
        <taxon>Dikarya</taxon>
        <taxon>Basidiomycota</taxon>
        <taxon>Pucciniomycotina</taxon>
        <taxon>Pucciniomycetes</taxon>
        <taxon>Pucciniales</taxon>
        <taxon>Sphaerophragmiaceae</taxon>
        <taxon>Austropuccinia</taxon>
    </lineage>
</organism>
<dbReference type="Gene3D" id="3.30.420.10">
    <property type="entry name" value="Ribonuclease H-like superfamily/Ribonuclease H"/>
    <property type="match status" value="1"/>
</dbReference>
<evidence type="ECO:0000256" key="1">
    <source>
        <dbReference type="ARBA" id="ARBA00022884"/>
    </source>
</evidence>
<dbReference type="InterPro" id="IPR013103">
    <property type="entry name" value="RVT_2"/>
</dbReference>
<reference evidence="4" key="1">
    <citation type="submission" date="2021-03" db="EMBL/GenBank/DDBJ databases">
        <title>Draft genome sequence of rust myrtle Austropuccinia psidii MF-1, a brazilian biotype.</title>
        <authorList>
            <person name="Quecine M.C."/>
            <person name="Pachon D.M.R."/>
            <person name="Bonatelli M.L."/>
            <person name="Correr F.H."/>
            <person name="Franceschini L.M."/>
            <person name="Leite T.F."/>
            <person name="Margarido G.R.A."/>
            <person name="Almeida C.A."/>
            <person name="Ferrarezi J.A."/>
            <person name="Labate C.A."/>
        </authorList>
    </citation>
    <scope>NUCLEOTIDE SEQUENCE</scope>
    <source>
        <strain evidence="4">MF-1</strain>
    </source>
</reference>
<protein>
    <recommendedName>
        <fullName evidence="3">Integrase catalytic domain-containing protein</fullName>
    </recommendedName>
</protein>
<dbReference type="Proteomes" id="UP000765509">
    <property type="component" value="Unassembled WGS sequence"/>
</dbReference>
<sequence>MDTLEISPPTRQGFCYFLVIVDDFSRFNRIAPMTEKKQAQGLIILERGPPHSPQTNGVAERFNQTLLTKIRCLLGKSNIPISYWDEAARHASLLLSLLPHRYLQMKSPNDLLLERTSTIQPVYNIEQLIPFGVKVVVKDEDPVSKVSSFGRSMKALTFEPYSNALRVLDPHTGKVKISRDYVQLRSETSVIMRKDHFSLPESPIEGRLQPVTVTLPTIGKDHTSHSNQAPDHEEPAQNNDLPLSPTLNPVRQSERYTYVPFYDTAPRNISSEISPQNIIEGTKRLPKPADQLMLADVVTYKQAMSNPAEEKAWQQAMKLEYDSLMNHNTGDLVPYPPNGTKVIGGMWRLTRKQNEFGEIYRYKARWVVLGNHQEHMIHYYNTWASVGRNETFKVMLILVITQGFVPFQFDIETAFLHGEMDARVYVKQVKGFEVPGKENHVWCLNKSLYGTKQAPQMWQAKLVEILGELGMYSSRSDDSLYLNKEKTLFLHVHVDDGFLIGKLESEILKFLQKLHSKLKLKYQKYPTQHLGYCLNWRSDGNVSLSQRDLIMQVLRDNNMEGSRGVKTPCNANQLKELEAVGEPVMVTNFQQAIGTINYIAQHTRPNVLFAFNSLSRHSTHPTAKHWVALKHLLRYLKGSCFISLCYSKPIRTDNSTLTGWADADYANDRAERKSILGNLITLCGNPVSWLSKKQSVVAQSTTEAKFISMNICAKQLRWLTYLMRDLGQDIEKPVICNDNSGAVTISSQHSLNSNTKHIEI</sequence>
<feature type="compositionally biased region" description="Basic and acidic residues" evidence="2">
    <location>
        <begin position="219"/>
        <end position="235"/>
    </location>
</feature>
<name>A0A9Q3IP68_9BASI</name>
<dbReference type="SUPFAM" id="SSF56672">
    <property type="entry name" value="DNA/RNA polymerases"/>
    <property type="match status" value="1"/>
</dbReference>
<feature type="domain" description="Integrase catalytic" evidence="3">
    <location>
        <begin position="1"/>
        <end position="116"/>
    </location>
</feature>
<dbReference type="OrthoDB" id="2506833at2759"/>
<keyword evidence="5" id="KW-1185">Reference proteome</keyword>
<comment type="caution">
    <text evidence="4">The sequence shown here is derived from an EMBL/GenBank/DDBJ whole genome shotgun (WGS) entry which is preliminary data.</text>
</comment>
<proteinExistence type="predicted"/>
<accession>A0A9Q3IP68</accession>
<evidence type="ECO:0000313" key="4">
    <source>
        <dbReference type="EMBL" id="MBW0547466.1"/>
    </source>
</evidence>
<feature type="region of interest" description="Disordered" evidence="2">
    <location>
        <begin position="217"/>
        <end position="249"/>
    </location>
</feature>
<dbReference type="Pfam" id="PF07727">
    <property type="entry name" value="RVT_2"/>
    <property type="match status" value="1"/>
</dbReference>
<dbReference type="PROSITE" id="PS50994">
    <property type="entry name" value="INTEGRASE"/>
    <property type="match status" value="1"/>
</dbReference>
<evidence type="ECO:0000313" key="5">
    <source>
        <dbReference type="Proteomes" id="UP000765509"/>
    </source>
</evidence>
<dbReference type="SUPFAM" id="SSF53098">
    <property type="entry name" value="Ribonuclease H-like"/>
    <property type="match status" value="1"/>
</dbReference>
<dbReference type="InterPro" id="IPR043502">
    <property type="entry name" value="DNA/RNA_pol_sf"/>
</dbReference>
<dbReference type="PANTHER" id="PTHR11439:SF483">
    <property type="entry name" value="PEPTIDE SYNTHASE GLIP-LIKE, PUTATIVE (AFU_ORTHOLOGUE AFUA_3G12920)-RELATED"/>
    <property type="match status" value="1"/>
</dbReference>
<dbReference type="GO" id="GO:0003723">
    <property type="term" value="F:RNA binding"/>
    <property type="evidence" value="ECO:0007669"/>
    <property type="project" value="UniProtKB-KW"/>
</dbReference>
<dbReference type="AlphaFoldDB" id="A0A9Q3IP68"/>
<dbReference type="InterPro" id="IPR001584">
    <property type="entry name" value="Integrase_cat-core"/>
</dbReference>
<dbReference type="PANTHER" id="PTHR11439">
    <property type="entry name" value="GAG-POL-RELATED RETROTRANSPOSON"/>
    <property type="match status" value="1"/>
</dbReference>
<dbReference type="InterPro" id="IPR012337">
    <property type="entry name" value="RNaseH-like_sf"/>
</dbReference>
<keyword evidence="1" id="KW-0694">RNA-binding</keyword>
<feature type="compositionally biased region" description="Polar residues" evidence="2">
    <location>
        <begin position="236"/>
        <end position="249"/>
    </location>
</feature>
<dbReference type="InterPro" id="IPR036397">
    <property type="entry name" value="RNaseH_sf"/>
</dbReference>
<dbReference type="GO" id="GO:0005634">
    <property type="term" value="C:nucleus"/>
    <property type="evidence" value="ECO:0007669"/>
    <property type="project" value="UniProtKB-ARBA"/>
</dbReference>
<gene>
    <name evidence="4" type="ORF">O181_087181</name>
</gene>
<dbReference type="GO" id="GO:0015074">
    <property type="term" value="P:DNA integration"/>
    <property type="evidence" value="ECO:0007669"/>
    <property type="project" value="InterPro"/>
</dbReference>
<evidence type="ECO:0000259" key="3">
    <source>
        <dbReference type="PROSITE" id="PS50994"/>
    </source>
</evidence>
<dbReference type="EMBL" id="AVOT02052557">
    <property type="protein sequence ID" value="MBW0547466.1"/>
    <property type="molecule type" value="Genomic_DNA"/>
</dbReference>